<keyword evidence="1" id="KW-0472">Membrane</keyword>
<reference evidence="2" key="1">
    <citation type="journal article" date="2021" name="PeerJ">
        <title>Extensive microbial diversity within the chicken gut microbiome revealed by metagenomics and culture.</title>
        <authorList>
            <person name="Gilroy R."/>
            <person name="Ravi A."/>
            <person name="Getino M."/>
            <person name="Pursley I."/>
            <person name="Horton D.L."/>
            <person name="Alikhan N.F."/>
            <person name="Baker D."/>
            <person name="Gharbi K."/>
            <person name="Hall N."/>
            <person name="Watson M."/>
            <person name="Adriaenssens E.M."/>
            <person name="Foster-Nyarko E."/>
            <person name="Jarju S."/>
            <person name="Secka A."/>
            <person name="Antonio M."/>
            <person name="Oren A."/>
            <person name="Chaudhuri R.R."/>
            <person name="La Ragione R."/>
            <person name="Hildebrand F."/>
            <person name="Pallen M.J."/>
        </authorList>
    </citation>
    <scope>NUCLEOTIDE SEQUENCE</scope>
    <source>
        <strain evidence="2">4376</strain>
    </source>
</reference>
<protein>
    <submittedName>
        <fullName evidence="2">Uncharacterized protein</fullName>
    </submittedName>
</protein>
<evidence type="ECO:0000313" key="2">
    <source>
        <dbReference type="EMBL" id="HIW96747.1"/>
    </source>
</evidence>
<feature type="transmembrane region" description="Helical" evidence="1">
    <location>
        <begin position="253"/>
        <end position="273"/>
    </location>
</feature>
<name>A0A9D1UQX3_9CORY</name>
<feature type="transmembrane region" description="Helical" evidence="1">
    <location>
        <begin position="156"/>
        <end position="175"/>
    </location>
</feature>
<keyword evidence="1" id="KW-0812">Transmembrane</keyword>
<feature type="transmembrane region" description="Helical" evidence="1">
    <location>
        <begin position="29"/>
        <end position="46"/>
    </location>
</feature>
<feature type="transmembrane region" description="Helical" evidence="1">
    <location>
        <begin position="187"/>
        <end position="204"/>
    </location>
</feature>
<feature type="transmembrane region" description="Helical" evidence="1">
    <location>
        <begin position="304"/>
        <end position="323"/>
    </location>
</feature>
<evidence type="ECO:0000313" key="3">
    <source>
        <dbReference type="Proteomes" id="UP000824189"/>
    </source>
</evidence>
<organism evidence="2 3">
    <name type="scientific">Candidatus Corynebacterium gallistercoris</name>
    <dbReference type="NCBI Taxonomy" id="2838530"/>
    <lineage>
        <taxon>Bacteria</taxon>
        <taxon>Bacillati</taxon>
        <taxon>Actinomycetota</taxon>
        <taxon>Actinomycetes</taxon>
        <taxon>Mycobacteriales</taxon>
        <taxon>Corynebacteriaceae</taxon>
        <taxon>Corynebacterium</taxon>
    </lineage>
</organism>
<evidence type="ECO:0000256" key="1">
    <source>
        <dbReference type="SAM" id="Phobius"/>
    </source>
</evidence>
<gene>
    <name evidence="2" type="ORF">H9867_09775</name>
</gene>
<reference evidence="2" key="2">
    <citation type="submission" date="2021-04" db="EMBL/GenBank/DDBJ databases">
        <authorList>
            <person name="Gilroy R."/>
        </authorList>
    </citation>
    <scope>NUCLEOTIDE SEQUENCE</scope>
    <source>
        <strain evidence="2">4376</strain>
    </source>
</reference>
<keyword evidence="1" id="KW-1133">Transmembrane helix</keyword>
<feature type="transmembrane region" description="Helical" evidence="1">
    <location>
        <begin position="124"/>
        <end position="144"/>
    </location>
</feature>
<dbReference type="EMBL" id="DXFZ01000115">
    <property type="protein sequence ID" value="HIW96747.1"/>
    <property type="molecule type" value="Genomic_DNA"/>
</dbReference>
<feature type="transmembrane region" description="Helical" evidence="1">
    <location>
        <begin position="52"/>
        <end position="74"/>
    </location>
</feature>
<proteinExistence type="predicted"/>
<dbReference type="Proteomes" id="UP000824189">
    <property type="component" value="Unassembled WGS sequence"/>
</dbReference>
<dbReference type="AlphaFoldDB" id="A0A9D1UQX3"/>
<sequence length="342" mass="36281">MAPSAHFLRFARSAAIVRRSHLLEHQRQGYIFSALRAFFLIWPLSATGVGGAAIQAITASLLWGCILLIATPLYTSISFTHTIPAIPLSRAACLSGALIALRWWEPLPVATLFVYRLTEGTLPTPISIATIIAVLSGSFGIIRAGVDDLAYRWPSLFYRAPLAIVLLTPIIIGAIGTQVGMDQTQASTIPTAVLLSLMPLYLGMSSPQGQAFLTITVPDLSTNLYRKQVTRAVTLVLLGSAIGFFFLDIPPLFALIMACATASIAALWLGLAWGGRFLRCFALFLVLSVPAGIVTGIAGASTSYLALAVIAGIAACLGAAAVLRLRTLTDRALSPVLSYTPK</sequence>
<accession>A0A9D1UQX3</accession>
<comment type="caution">
    <text evidence="2">The sequence shown here is derived from an EMBL/GenBank/DDBJ whole genome shotgun (WGS) entry which is preliminary data.</text>
</comment>
<feature type="transmembrane region" description="Helical" evidence="1">
    <location>
        <begin position="229"/>
        <end position="247"/>
    </location>
</feature>
<feature type="transmembrane region" description="Helical" evidence="1">
    <location>
        <begin position="280"/>
        <end position="298"/>
    </location>
</feature>